<dbReference type="CDD" id="cd11615">
    <property type="entry name" value="SAF_NeuB_like"/>
    <property type="match status" value="1"/>
</dbReference>
<accession>A0A6V8N0Z0</accession>
<organism evidence="2 3">
    <name type="scientific">Geomonas paludis</name>
    <dbReference type="NCBI Taxonomy" id="2740185"/>
    <lineage>
        <taxon>Bacteria</taxon>
        <taxon>Pseudomonadati</taxon>
        <taxon>Thermodesulfobacteriota</taxon>
        <taxon>Desulfuromonadia</taxon>
        <taxon>Geobacterales</taxon>
        <taxon>Geobacteraceae</taxon>
        <taxon>Geomonas</taxon>
    </lineage>
</organism>
<dbReference type="AlphaFoldDB" id="A0A6V8N0Z0"/>
<dbReference type="InterPro" id="IPR013132">
    <property type="entry name" value="PseI/NeuA/B-like_N"/>
</dbReference>
<comment type="caution">
    <text evidence="2">The sequence shown here is derived from an EMBL/GenBank/DDBJ whole genome shotgun (WGS) entry which is preliminary data.</text>
</comment>
<dbReference type="InterPro" id="IPR013974">
    <property type="entry name" value="SAF"/>
</dbReference>
<dbReference type="EMBL" id="BLXY01000016">
    <property type="protein sequence ID" value="GFO66061.1"/>
    <property type="molecule type" value="Genomic_DNA"/>
</dbReference>
<dbReference type="GO" id="GO:0016051">
    <property type="term" value="P:carbohydrate biosynthetic process"/>
    <property type="evidence" value="ECO:0007669"/>
    <property type="project" value="InterPro"/>
</dbReference>
<dbReference type="Pfam" id="PF08666">
    <property type="entry name" value="SAF"/>
    <property type="match status" value="1"/>
</dbReference>
<dbReference type="InterPro" id="IPR020007">
    <property type="entry name" value="NeuB/NeuA"/>
</dbReference>
<dbReference type="InterPro" id="IPR057736">
    <property type="entry name" value="SAF_PseI/NeuA/NeuB"/>
</dbReference>
<dbReference type="PROSITE" id="PS50844">
    <property type="entry name" value="AFP_LIKE"/>
    <property type="match status" value="1"/>
</dbReference>
<evidence type="ECO:0000259" key="1">
    <source>
        <dbReference type="PROSITE" id="PS50844"/>
    </source>
</evidence>
<dbReference type="Gene3D" id="3.20.20.70">
    <property type="entry name" value="Aldolase class I"/>
    <property type="match status" value="1"/>
</dbReference>
<dbReference type="PANTHER" id="PTHR42966:SF1">
    <property type="entry name" value="SIALIC ACID SYNTHASE"/>
    <property type="match status" value="1"/>
</dbReference>
<dbReference type="GO" id="GO:0047444">
    <property type="term" value="F:N-acylneuraminate-9-phosphate synthase activity"/>
    <property type="evidence" value="ECO:0007669"/>
    <property type="project" value="TreeGrafter"/>
</dbReference>
<feature type="domain" description="AFP-like" evidence="1">
    <location>
        <begin position="311"/>
        <end position="363"/>
    </location>
</feature>
<dbReference type="InterPro" id="IPR036732">
    <property type="entry name" value="AFP_Neu5c_C_sf"/>
</dbReference>
<evidence type="ECO:0000313" key="2">
    <source>
        <dbReference type="EMBL" id="GFO66061.1"/>
    </source>
</evidence>
<dbReference type="InterPro" id="IPR051690">
    <property type="entry name" value="PseI-like"/>
</dbReference>
<proteinExistence type="predicted"/>
<protein>
    <submittedName>
        <fullName evidence="2">Sialic acid synthase</fullName>
    </submittedName>
</protein>
<dbReference type="PANTHER" id="PTHR42966">
    <property type="entry name" value="N-ACETYLNEURAMINATE SYNTHASE"/>
    <property type="match status" value="1"/>
</dbReference>
<dbReference type="SUPFAM" id="SSF51269">
    <property type="entry name" value="AFP III-like domain"/>
    <property type="match status" value="1"/>
</dbReference>
<dbReference type="Pfam" id="PF03102">
    <property type="entry name" value="NeuB"/>
    <property type="match status" value="1"/>
</dbReference>
<reference evidence="3" key="1">
    <citation type="submission" date="2020-06" db="EMBL/GenBank/DDBJ databases">
        <title>Draft genomic sequecing of Geomonas sp. Red736.</title>
        <authorList>
            <person name="Itoh H."/>
            <person name="Xu Z.X."/>
            <person name="Ushijima N."/>
            <person name="Masuda Y."/>
            <person name="Shiratori Y."/>
            <person name="Senoo K."/>
        </authorList>
    </citation>
    <scope>NUCLEOTIDE SEQUENCE [LARGE SCALE GENOMIC DNA]</scope>
    <source>
        <strain evidence="3">Red736</strain>
    </source>
</reference>
<sequence length="363" mass="38591">MNGTAMNKVYVIAEAGVNHNGSLDMAKELVEVAAKAGADAVKFQTFRADRLVSGTAPKAEYQKISSGADESQYAMLKRLELGEEAHAELIRHCQVHGIQFLSTPFDAESVELLGTTLDLPTIKIPSGEITNAPLLLKIARLGKPVIMSTGMCTLADVEAALGVLAFGFTCPQADPGVTRFQEAYASAEGQQALREKVTLLHCTTEYPAPFAEVNLRAMDTLASAFGLAVGFSDHTEGIAIPVAAVARGAVIIEKHFTLDRALPGPDHKASLEPGDLCQMVQAIRQVEVALGSGRKVPAPSEVKNAAVARKSIVAASDIRAGEIFSSDNLCIKRPGGGVSPLRYWEVVGRPADRNYAKDEVVDL</sequence>
<dbReference type="SUPFAM" id="SSF51569">
    <property type="entry name" value="Aldolase"/>
    <property type="match status" value="1"/>
</dbReference>
<dbReference type="InterPro" id="IPR006190">
    <property type="entry name" value="SAF_AFP_Neu5Ac"/>
</dbReference>
<dbReference type="NCBIfam" id="TIGR03569">
    <property type="entry name" value="NeuB_NnaB"/>
    <property type="match status" value="1"/>
</dbReference>
<evidence type="ECO:0000313" key="3">
    <source>
        <dbReference type="Proteomes" id="UP000568888"/>
    </source>
</evidence>
<dbReference type="Proteomes" id="UP000568888">
    <property type="component" value="Unassembled WGS sequence"/>
</dbReference>
<gene>
    <name evidence="2" type="primary">spsE</name>
    <name evidence="2" type="ORF">GMPD_39800</name>
</gene>
<name>A0A6V8N0Z0_9BACT</name>
<dbReference type="Gene3D" id="3.90.1210.10">
    <property type="entry name" value="Antifreeze-like/N-acetylneuraminic acid synthase C-terminal domain"/>
    <property type="match status" value="1"/>
</dbReference>
<dbReference type="InterPro" id="IPR013785">
    <property type="entry name" value="Aldolase_TIM"/>
</dbReference>